<evidence type="ECO:0000313" key="1">
    <source>
        <dbReference type="EMBL" id="XBO69487.1"/>
    </source>
</evidence>
<accession>A0AAU7KDH1</accession>
<name>A0AAU7KDH1_9GAMM</name>
<dbReference type="AlphaFoldDB" id="A0AAU7KDH1"/>
<organism evidence="1">
    <name type="scientific">Halomonas sp. RT37</name>
    <dbReference type="NCBI Taxonomy" id="2950872"/>
    <lineage>
        <taxon>Bacteria</taxon>
        <taxon>Pseudomonadati</taxon>
        <taxon>Pseudomonadota</taxon>
        <taxon>Gammaproteobacteria</taxon>
        <taxon>Oceanospirillales</taxon>
        <taxon>Halomonadaceae</taxon>
        <taxon>Halomonas</taxon>
    </lineage>
</organism>
<protein>
    <submittedName>
        <fullName evidence="1">DUF968 domain-containing protein</fullName>
    </submittedName>
</protein>
<gene>
    <name evidence="1" type="ORF">NFG58_12710</name>
</gene>
<sequence>MARKPMQKRRKTAQKASSDARWRSERYLAFVRSLPCCLCGGPANSAHHVIGIWQLSGMGLKAPDSFTMPVCDGPGSCHEAIHARPEALAYQAGWVVDTINRGLDHFTDEPVVGALADALEFIAAKEDAHG</sequence>
<proteinExistence type="predicted"/>
<dbReference type="Pfam" id="PF06147">
    <property type="entry name" value="DUF968"/>
    <property type="match status" value="1"/>
</dbReference>
<dbReference type="EMBL" id="CP098827">
    <property type="protein sequence ID" value="XBO69487.1"/>
    <property type="molecule type" value="Genomic_DNA"/>
</dbReference>
<dbReference type="InterPro" id="IPR010373">
    <property type="entry name" value="DUF968"/>
</dbReference>
<dbReference type="RefSeq" id="WP_348826641.1">
    <property type="nucleotide sequence ID" value="NZ_CP098827.1"/>
</dbReference>
<reference evidence="1" key="1">
    <citation type="submission" date="2022-06" db="EMBL/GenBank/DDBJ databases">
        <title>A novel DMS-producing enzyme.</title>
        <authorList>
            <person name="Zhang Y."/>
        </authorList>
    </citation>
    <scope>NUCLEOTIDE SEQUENCE</scope>
    <source>
        <strain evidence="1">RT37</strain>
    </source>
</reference>